<evidence type="ECO:0000313" key="3">
    <source>
        <dbReference type="Proteomes" id="UP000255469"/>
    </source>
</evidence>
<reference evidence="2 3" key="1">
    <citation type="submission" date="2018-06" db="EMBL/GenBank/DDBJ databases">
        <authorList>
            <consortium name="Pathogen Informatics"/>
            <person name="Doyle S."/>
        </authorList>
    </citation>
    <scope>NUCLEOTIDE SEQUENCE [LARGE SCALE GENOMIC DNA]</scope>
    <source>
        <strain evidence="2 3">NCTC13067</strain>
    </source>
</reference>
<organism evidence="2 3">
    <name type="scientific">Prevotella denticola</name>
    <dbReference type="NCBI Taxonomy" id="28129"/>
    <lineage>
        <taxon>Bacteria</taxon>
        <taxon>Pseudomonadati</taxon>
        <taxon>Bacteroidota</taxon>
        <taxon>Bacteroidia</taxon>
        <taxon>Bacteroidales</taxon>
        <taxon>Prevotellaceae</taxon>
        <taxon>Prevotella</taxon>
    </lineage>
</organism>
<evidence type="ECO:0008006" key="4">
    <source>
        <dbReference type="Google" id="ProtNLM"/>
    </source>
</evidence>
<name>A0A379E446_9BACT</name>
<feature type="chain" id="PRO_5016895997" description="Lipocalin-like domain-containing protein" evidence="1">
    <location>
        <begin position="23"/>
        <end position="186"/>
    </location>
</feature>
<protein>
    <recommendedName>
        <fullName evidence="4">Lipocalin-like domain-containing protein</fullName>
    </recommendedName>
</protein>
<evidence type="ECO:0000256" key="1">
    <source>
        <dbReference type="SAM" id="SignalP"/>
    </source>
</evidence>
<dbReference type="Proteomes" id="UP000255469">
    <property type="component" value="Unassembled WGS sequence"/>
</dbReference>
<gene>
    <name evidence="2" type="ORF">NCTC13067_00736</name>
</gene>
<evidence type="ECO:0000313" key="2">
    <source>
        <dbReference type="EMBL" id="SUB87072.1"/>
    </source>
</evidence>
<feature type="signal peptide" evidence="1">
    <location>
        <begin position="1"/>
        <end position="22"/>
    </location>
</feature>
<keyword evidence="1" id="KW-0732">Signal</keyword>
<dbReference type="EMBL" id="UGTM01000001">
    <property type="protein sequence ID" value="SUB87072.1"/>
    <property type="molecule type" value="Genomic_DNA"/>
</dbReference>
<sequence length="186" mass="20327">MNKILRLTFIAVLAAMSSLSFAQKTVTFSATQDHETKEAITKDVITIAITKGTLDNKYAYRIYKGSTLTVSSAKEDIVKIVMICDDYSGGAYLADGFKTGNGLTISSDKKTATWEGNTKKVEFTTPIHQVRVKSFTITLKDVPSGIEEISNGSLNGEAPIYNLAGQRVSKEYKGVVIQNGKKFIKK</sequence>
<accession>A0A379E446</accession>
<proteinExistence type="predicted"/>
<dbReference type="AlphaFoldDB" id="A0A379E446"/>
<dbReference type="RefSeq" id="WP_025067843.1">
    <property type="nucleotide sequence ID" value="NZ_CAUVPN010000011.1"/>
</dbReference>